<proteinExistence type="predicted"/>
<keyword evidence="1" id="KW-0812">Transmembrane</keyword>
<feature type="transmembrane region" description="Helical" evidence="1">
    <location>
        <begin position="195"/>
        <end position="215"/>
    </location>
</feature>
<keyword evidence="1" id="KW-0472">Membrane</keyword>
<comment type="caution">
    <text evidence="3">The sequence shown here is derived from an EMBL/GenBank/DDBJ whole genome shotgun (WGS) entry which is preliminary data.</text>
</comment>
<name>A0ABW4MCX8_9SPHN</name>
<dbReference type="PANTHER" id="PTHR34219">
    <property type="entry name" value="IRON-REGULATED INNER MEMBRANE PROTEIN-RELATED"/>
    <property type="match status" value="1"/>
</dbReference>
<dbReference type="RefSeq" id="WP_381511862.1">
    <property type="nucleotide sequence ID" value="NZ_JBHUEL010000003.1"/>
</dbReference>
<dbReference type="Pfam" id="PF03929">
    <property type="entry name" value="PepSY_TM"/>
    <property type="match status" value="1"/>
</dbReference>
<feature type="domain" description="PepSY" evidence="2">
    <location>
        <begin position="106"/>
        <end position="166"/>
    </location>
</feature>
<evidence type="ECO:0000256" key="1">
    <source>
        <dbReference type="SAM" id="Phobius"/>
    </source>
</evidence>
<dbReference type="Proteomes" id="UP001597215">
    <property type="component" value="Unassembled WGS sequence"/>
</dbReference>
<evidence type="ECO:0000259" key="2">
    <source>
        <dbReference type="Pfam" id="PF03413"/>
    </source>
</evidence>
<accession>A0ABW4MCX8</accession>
<gene>
    <name evidence="3" type="ORF">ACFSAG_04740</name>
</gene>
<dbReference type="Pfam" id="PF03413">
    <property type="entry name" value="PepSY"/>
    <property type="match status" value="1"/>
</dbReference>
<evidence type="ECO:0000313" key="4">
    <source>
        <dbReference type="Proteomes" id="UP001597215"/>
    </source>
</evidence>
<dbReference type="InterPro" id="IPR005625">
    <property type="entry name" value="PepSY-ass_TM"/>
</dbReference>
<sequence>MKYPTLYKWHVWLGWLIGVPLIIWTLSGLFMVISPIEDVRGEHLRTEPAAITPVQPVAPLLEGRAVEKLSLEQRSTGPVWIIRYKDGGERRADPATGRLLPNPGAAEIRALAESYYSGKSPISSIRLYPAEREPLELRRGRPAWQVALADDTNLYLDAESGSLLAVRTPQWRVFDFMWGLHIMDLQTREDTSHPILIGFAALSLLSLLMAFWLLIARQKRKSASRAPR</sequence>
<reference evidence="4" key="1">
    <citation type="journal article" date="2019" name="Int. J. Syst. Evol. Microbiol.">
        <title>The Global Catalogue of Microorganisms (GCM) 10K type strain sequencing project: providing services to taxonomists for standard genome sequencing and annotation.</title>
        <authorList>
            <consortium name="The Broad Institute Genomics Platform"/>
            <consortium name="The Broad Institute Genome Sequencing Center for Infectious Disease"/>
            <person name="Wu L."/>
            <person name="Ma J."/>
        </authorList>
    </citation>
    <scope>NUCLEOTIDE SEQUENCE [LARGE SCALE GENOMIC DNA]</scope>
    <source>
        <strain evidence="4">CGMCC 1.12449</strain>
    </source>
</reference>
<evidence type="ECO:0000313" key="3">
    <source>
        <dbReference type="EMBL" id="MFD1766149.1"/>
    </source>
</evidence>
<protein>
    <submittedName>
        <fullName evidence="3">PepSY domain-containing protein</fullName>
    </submittedName>
</protein>
<keyword evidence="1" id="KW-1133">Transmembrane helix</keyword>
<dbReference type="InterPro" id="IPR025711">
    <property type="entry name" value="PepSY"/>
</dbReference>
<keyword evidence="4" id="KW-1185">Reference proteome</keyword>
<dbReference type="EMBL" id="JBHUEL010000003">
    <property type="protein sequence ID" value="MFD1766149.1"/>
    <property type="molecule type" value="Genomic_DNA"/>
</dbReference>
<organism evidence="3 4">
    <name type="scientific">Sphingorhabdus buctiana</name>
    <dbReference type="NCBI Taxonomy" id="1508805"/>
    <lineage>
        <taxon>Bacteria</taxon>
        <taxon>Pseudomonadati</taxon>
        <taxon>Pseudomonadota</taxon>
        <taxon>Alphaproteobacteria</taxon>
        <taxon>Sphingomonadales</taxon>
        <taxon>Sphingomonadaceae</taxon>
        <taxon>Sphingorhabdus</taxon>
    </lineage>
</organism>
<feature type="transmembrane region" description="Helical" evidence="1">
    <location>
        <begin position="12"/>
        <end position="33"/>
    </location>
</feature>